<dbReference type="AlphaFoldDB" id="A0AA41U776"/>
<evidence type="ECO:0000256" key="1">
    <source>
        <dbReference type="SAM" id="MobiDB-lite"/>
    </source>
</evidence>
<feature type="compositionally biased region" description="Basic and acidic residues" evidence="1">
    <location>
        <begin position="130"/>
        <end position="153"/>
    </location>
</feature>
<protein>
    <submittedName>
        <fullName evidence="3">Uncharacterized protein</fullName>
    </submittedName>
</protein>
<keyword evidence="2" id="KW-0812">Transmembrane</keyword>
<dbReference type="EMBL" id="JAKGSG010000025">
    <property type="protein sequence ID" value="MCF4121050.1"/>
    <property type="molecule type" value="Genomic_DNA"/>
</dbReference>
<feature type="transmembrane region" description="Helical" evidence="2">
    <location>
        <begin position="239"/>
        <end position="258"/>
    </location>
</feature>
<feature type="transmembrane region" description="Helical" evidence="2">
    <location>
        <begin position="265"/>
        <end position="285"/>
    </location>
</feature>
<reference evidence="3" key="1">
    <citation type="submission" date="2022-01" db="EMBL/GenBank/DDBJ databases">
        <title>Antribacter sp. nov., isolated from Guizhou of China.</title>
        <authorList>
            <person name="Chengliang C."/>
            <person name="Ya Z."/>
        </authorList>
    </citation>
    <scope>NUCLEOTIDE SEQUENCE</scope>
    <source>
        <strain evidence="3">KLBMP 9083</strain>
    </source>
</reference>
<dbReference type="RefSeq" id="WP_236088815.1">
    <property type="nucleotide sequence ID" value="NZ_JAKGSG010000025.1"/>
</dbReference>
<sequence>MSAARVGEWHLLDYDEDPVPAEASGLDAVIRHYKEIAESMTTQAALLKRIGDGDETLLKGEAADAMRKRAQESHEALGKAAARYENVHAALTTYQPQLKTARSETGKALAKAEDAAAALKGAEGMSDPANADRPDDAPPLTDTEKQASQKRTDAIGTAKGDLESARSIARAAMAALDAAAEAAARTIRKNWNEDGLKHSGWEAFVSGFNKFLKGLVEILGWIGMALAVLAMIIPGLGALAMAALVVGVVALVGTIALAAQGEESWLAVVWSVVGVFAAVGGMVAAKAIAASVKASSGLGRTAIAVQMDDLGRLAERMAVFRNNIDGPFSAFALSRVFSGGLKISESVKNIFKLQSLLKINPNAWKTWSFTGMIGLGGLKELGGINAAIKSLSVFGITGAGVKPWAYVLGSGSWFIGLTSGAWSTGVPGSSFGDDDLRHSWEGRSDWEYNHMTTGAGEPI</sequence>
<feature type="region of interest" description="Disordered" evidence="1">
    <location>
        <begin position="121"/>
        <end position="156"/>
    </location>
</feature>
<evidence type="ECO:0000256" key="2">
    <source>
        <dbReference type="SAM" id="Phobius"/>
    </source>
</evidence>
<evidence type="ECO:0000313" key="4">
    <source>
        <dbReference type="Proteomes" id="UP001165405"/>
    </source>
</evidence>
<evidence type="ECO:0000313" key="3">
    <source>
        <dbReference type="EMBL" id="MCF4121050.1"/>
    </source>
</evidence>
<keyword evidence="4" id="KW-1185">Reference proteome</keyword>
<keyword evidence="2" id="KW-1133">Transmembrane helix</keyword>
<comment type="caution">
    <text evidence="3">The sequence shown here is derived from an EMBL/GenBank/DDBJ whole genome shotgun (WGS) entry which is preliminary data.</text>
</comment>
<feature type="transmembrane region" description="Helical" evidence="2">
    <location>
        <begin position="214"/>
        <end position="233"/>
    </location>
</feature>
<keyword evidence="2" id="KW-0472">Membrane</keyword>
<accession>A0AA41U776</accession>
<dbReference type="Proteomes" id="UP001165405">
    <property type="component" value="Unassembled WGS sequence"/>
</dbReference>
<name>A0AA41U776_9MICO</name>
<gene>
    <name evidence="3" type="ORF">L1785_08650</name>
</gene>
<proteinExistence type="predicted"/>
<organism evidence="3 4">
    <name type="scientific">Antribacter soli</name>
    <dbReference type="NCBI Taxonomy" id="2910976"/>
    <lineage>
        <taxon>Bacteria</taxon>
        <taxon>Bacillati</taxon>
        <taxon>Actinomycetota</taxon>
        <taxon>Actinomycetes</taxon>
        <taxon>Micrococcales</taxon>
        <taxon>Promicromonosporaceae</taxon>
        <taxon>Antribacter</taxon>
    </lineage>
</organism>